<dbReference type="PANTHER" id="PTHR18895">
    <property type="entry name" value="HEMK METHYLTRANSFERASE"/>
    <property type="match status" value="1"/>
</dbReference>
<gene>
    <name evidence="7" type="ORF">AW171_hschr63490</name>
</gene>
<dbReference type="PANTHER" id="PTHR18895:SF74">
    <property type="entry name" value="MTRF1L RELEASE FACTOR GLUTAMINE METHYLTRANSFERASE"/>
    <property type="match status" value="1"/>
</dbReference>
<dbReference type="AlphaFoldDB" id="A0A0X8HU54"/>
<dbReference type="Gene3D" id="3.40.50.150">
    <property type="entry name" value="Vaccinia Virus protein VP39"/>
    <property type="match status" value="1"/>
</dbReference>
<dbReference type="EMBL" id="CP014246">
    <property type="protein sequence ID" value="AMD21535.1"/>
    <property type="molecule type" value="Genomic_DNA"/>
</dbReference>
<dbReference type="GO" id="GO:0102559">
    <property type="term" value="F:peptide chain release factor N(5)-glutamine methyltransferase activity"/>
    <property type="evidence" value="ECO:0007669"/>
    <property type="project" value="UniProtKB-EC"/>
</dbReference>
<dbReference type="STRING" id="45286.A0A0X8HU54"/>
<keyword evidence="3" id="KW-0808">Transferase</keyword>
<dbReference type="InterPro" id="IPR004556">
    <property type="entry name" value="HemK-like"/>
</dbReference>
<evidence type="ECO:0000259" key="6">
    <source>
        <dbReference type="Pfam" id="PF05175"/>
    </source>
</evidence>
<feature type="domain" description="Methyltransferase small" evidence="6">
    <location>
        <begin position="106"/>
        <end position="187"/>
    </location>
</feature>
<dbReference type="Proteomes" id="UP000243052">
    <property type="component" value="Chromosome vi"/>
</dbReference>
<organism evidence="7 8">
    <name type="scientific">Eremothecium sinecaudum</name>
    <dbReference type="NCBI Taxonomy" id="45286"/>
    <lineage>
        <taxon>Eukaryota</taxon>
        <taxon>Fungi</taxon>
        <taxon>Dikarya</taxon>
        <taxon>Ascomycota</taxon>
        <taxon>Saccharomycotina</taxon>
        <taxon>Saccharomycetes</taxon>
        <taxon>Saccharomycetales</taxon>
        <taxon>Saccharomycetaceae</taxon>
        <taxon>Eremothecium</taxon>
    </lineage>
</organism>
<dbReference type="RefSeq" id="XP_017988531.1">
    <property type="nucleotide sequence ID" value="XM_018133343.1"/>
</dbReference>
<proteinExistence type="predicted"/>
<dbReference type="EC" id="2.1.1.297" evidence="1"/>
<evidence type="ECO:0000313" key="8">
    <source>
        <dbReference type="Proteomes" id="UP000243052"/>
    </source>
</evidence>
<comment type="catalytic activity">
    <reaction evidence="5">
        <text>L-glutaminyl-[peptide chain release factor] + S-adenosyl-L-methionine = N(5)-methyl-L-glutaminyl-[peptide chain release factor] + S-adenosyl-L-homocysteine + H(+)</text>
        <dbReference type="Rhea" id="RHEA:42896"/>
        <dbReference type="Rhea" id="RHEA-COMP:10271"/>
        <dbReference type="Rhea" id="RHEA-COMP:10272"/>
        <dbReference type="ChEBI" id="CHEBI:15378"/>
        <dbReference type="ChEBI" id="CHEBI:30011"/>
        <dbReference type="ChEBI" id="CHEBI:57856"/>
        <dbReference type="ChEBI" id="CHEBI:59789"/>
        <dbReference type="ChEBI" id="CHEBI:61891"/>
        <dbReference type="EC" id="2.1.1.297"/>
    </reaction>
</comment>
<sequence>MTRISPKLIRQALREQQLLPFLLPECRTLEQARTELRWIQTELKVPAEVHKACVLRARGVPLQYILGSQPFGPLLVQCQPGVLIPRWETEEWAYELGKRFAVAQQEALELIDLCTGTGCVALLLRYMIHGAQATAVDISRTAVALARKNSLSQNVPITVLQQDVLRPITGDLSGRHFDLLTCNPPYVPRSTYVGSCTTSVRRYEPKLALIADKEFYANLVDSWLQRTDSFVYEVGQLEQCEYVLSKVEGHPDISDAWRVGFREDANGKTRVVYGYRRNSKRPLEAIFKGFGRIMH</sequence>
<evidence type="ECO:0000256" key="1">
    <source>
        <dbReference type="ARBA" id="ARBA00012771"/>
    </source>
</evidence>
<dbReference type="InterPro" id="IPR007848">
    <property type="entry name" value="Small_mtfrase_dom"/>
</dbReference>
<dbReference type="OrthoDB" id="269872at2759"/>
<dbReference type="GO" id="GO:0005739">
    <property type="term" value="C:mitochondrion"/>
    <property type="evidence" value="ECO:0007669"/>
    <property type="project" value="TreeGrafter"/>
</dbReference>
<dbReference type="InterPro" id="IPR050320">
    <property type="entry name" value="N5-glutamine_MTase"/>
</dbReference>
<protein>
    <recommendedName>
        <fullName evidence="1">peptide chain release factor N(5)-glutamine methyltransferase</fullName>
        <ecNumber evidence="1">2.1.1.297</ecNumber>
    </recommendedName>
</protein>
<dbReference type="InterPro" id="IPR029063">
    <property type="entry name" value="SAM-dependent_MTases_sf"/>
</dbReference>
<dbReference type="GO" id="GO:0032259">
    <property type="term" value="P:methylation"/>
    <property type="evidence" value="ECO:0007669"/>
    <property type="project" value="UniProtKB-KW"/>
</dbReference>
<keyword evidence="8" id="KW-1185">Reference proteome</keyword>
<keyword evidence="2" id="KW-0489">Methyltransferase</keyword>
<dbReference type="Pfam" id="PF05175">
    <property type="entry name" value="MTS"/>
    <property type="match status" value="1"/>
</dbReference>
<dbReference type="CDD" id="cd02440">
    <property type="entry name" value="AdoMet_MTases"/>
    <property type="match status" value="1"/>
</dbReference>
<name>A0A0X8HU54_9SACH</name>
<dbReference type="SUPFAM" id="SSF53335">
    <property type="entry name" value="S-adenosyl-L-methionine-dependent methyltransferases"/>
    <property type="match status" value="1"/>
</dbReference>
<reference evidence="7 8" key="1">
    <citation type="submission" date="2016-01" db="EMBL/GenBank/DDBJ databases">
        <title>Genome sequence of the yeast Holleya sinecauda.</title>
        <authorList>
            <person name="Dietrich F.S."/>
        </authorList>
    </citation>
    <scope>NUCLEOTIDE SEQUENCE [LARGE SCALE GENOMIC DNA]</scope>
    <source>
        <strain evidence="7 8">ATCC 58844</strain>
    </source>
</reference>
<evidence type="ECO:0000256" key="5">
    <source>
        <dbReference type="ARBA" id="ARBA00048391"/>
    </source>
</evidence>
<evidence type="ECO:0000256" key="4">
    <source>
        <dbReference type="ARBA" id="ARBA00022691"/>
    </source>
</evidence>
<evidence type="ECO:0000256" key="2">
    <source>
        <dbReference type="ARBA" id="ARBA00022603"/>
    </source>
</evidence>
<evidence type="ECO:0000313" key="7">
    <source>
        <dbReference type="EMBL" id="AMD21535.1"/>
    </source>
</evidence>
<dbReference type="NCBIfam" id="TIGR00536">
    <property type="entry name" value="hemK_fam"/>
    <property type="match status" value="1"/>
</dbReference>
<keyword evidence="4" id="KW-0949">S-adenosyl-L-methionine</keyword>
<dbReference type="GeneID" id="28724825"/>
<evidence type="ECO:0000256" key="3">
    <source>
        <dbReference type="ARBA" id="ARBA00022679"/>
    </source>
</evidence>
<accession>A0A0X8HU54</accession>